<name>A0A2G8JZ88_STIJA</name>
<feature type="compositionally biased region" description="Pro residues" evidence="1">
    <location>
        <begin position="140"/>
        <end position="149"/>
    </location>
</feature>
<evidence type="ECO:0000313" key="2">
    <source>
        <dbReference type="EMBL" id="PIK41044.1"/>
    </source>
</evidence>
<gene>
    <name evidence="2" type="ORF">BSL78_22117</name>
</gene>
<dbReference type="EMBL" id="MRZV01001059">
    <property type="protein sequence ID" value="PIK41044.1"/>
    <property type="molecule type" value="Genomic_DNA"/>
</dbReference>
<dbReference type="AlphaFoldDB" id="A0A2G8JZ88"/>
<feature type="compositionally biased region" description="Pro residues" evidence="1">
    <location>
        <begin position="117"/>
        <end position="129"/>
    </location>
</feature>
<evidence type="ECO:0000313" key="3">
    <source>
        <dbReference type="Proteomes" id="UP000230750"/>
    </source>
</evidence>
<sequence>MEAEADSDQEQDIDQVLGAWLGELENMTKQMDSDIVDANLPTSPMPQPSYDILDNFRFSQFNLENSQDVDLDALLGDLCEMEQSLQEQIWKGSQPATKTEAVSTVSDSMSPSSLEAAPPPPPPPPPPPGDGQGSAFVDDLPPPLPKRTL</sequence>
<keyword evidence="3" id="KW-1185">Reference proteome</keyword>
<dbReference type="PANTHER" id="PTHR11243:SF23">
    <property type="entry name" value="LD06925P"/>
    <property type="match status" value="1"/>
</dbReference>
<protein>
    <submittedName>
        <fullName evidence="2">Putative ras-associated and pleckstrin-likey domains-containing protein 1-like</fullName>
    </submittedName>
</protein>
<reference evidence="2 3" key="1">
    <citation type="journal article" date="2017" name="PLoS Biol.">
        <title>The sea cucumber genome provides insights into morphological evolution and visceral regeneration.</title>
        <authorList>
            <person name="Zhang X."/>
            <person name="Sun L."/>
            <person name="Yuan J."/>
            <person name="Sun Y."/>
            <person name="Gao Y."/>
            <person name="Zhang L."/>
            <person name="Li S."/>
            <person name="Dai H."/>
            <person name="Hamel J.F."/>
            <person name="Liu C."/>
            <person name="Yu Y."/>
            <person name="Liu S."/>
            <person name="Lin W."/>
            <person name="Guo K."/>
            <person name="Jin S."/>
            <person name="Xu P."/>
            <person name="Storey K.B."/>
            <person name="Huan P."/>
            <person name="Zhang T."/>
            <person name="Zhou Y."/>
            <person name="Zhang J."/>
            <person name="Lin C."/>
            <person name="Li X."/>
            <person name="Xing L."/>
            <person name="Huo D."/>
            <person name="Sun M."/>
            <person name="Wang L."/>
            <person name="Mercier A."/>
            <person name="Li F."/>
            <person name="Yang H."/>
            <person name="Xiang J."/>
        </authorList>
    </citation>
    <scope>NUCLEOTIDE SEQUENCE [LARGE SCALE GENOMIC DNA]</scope>
    <source>
        <strain evidence="2">Shaxun</strain>
        <tissue evidence="2">Muscle</tissue>
    </source>
</reference>
<dbReference type="InterPro" id="IPR039664">
    <property type="entry name" value="GRB/APBB1IP"/>
</dbReference>
<dbReference type="PANTHER" id="PTHR11243">
    <property type="entry name" value="GROWTH FACTOR RECEPTOR-BOUND PROTEIN"/>
    <property type="match status" value="1"/>
</dbReference>
<dbReference type="OrthoDB" id="6235964at2759"/>
<accession>A0A2G8JZ88</accession>
<comment type="caution">
    <text evidence="2">The sequence shown here is derived from an EMBL/GenBank/DDBJ whole genome shotgun (WGS) entry which is preliminary data.</text>
</comment>
<feature type="region of interest" description="Disordered" evidence="1">
    <location>
        <begin position="88"/>
        <end position="149"/>
    </location>
</feature>
<evidence type="ECO:0000256" key="1">
    <source>
        <dbReference type="SAM" id="MobiDB-lite"/>
    </source>
</evidence>
<dbReference type="Proteomes" id="UP000230750">
    <property type="component" value="Unassembled WGS sequence"/>
</dbReference>
<feature type="compositionally biased region" description="Low complexity" evidence="1">
    <location>
        <begin position="103"/>
        <end position="113"/>
    </location>
</feature>
<dbReference type="STRING" id="307972.A0A2G8JZ88"/>
<proteinExistence type="predicted"/>
<organism evidence="2 3">
    <name type="scientific">Stichopus japonicus</name>
    <name type="common">Sea cucumber</name>
    <dbReference type="NCBI Taxonomy" id="307972"/>
    <lineage>
        <taxon>Eukaryota</taxon>
        <taxon>Metazoa</taxon>
        <taxon>Echinodermata</taxon>
        <taxon>Eleutherozoa</taxon>
        <taxon>Echinozoa</taxon>
        <taxon>Holothuroidea</taxon>
        <taxon>Aspidochirotacea</taxon>
        <taxon>Aspidochirotida</taxon>
        <taxon>Stichopodidae</taxon>
        <taxon>Apostichopus</taxon>
    </lineage>
</organism>